<comment type="caution">
    <text evidence="3">The sequence shown here is derived from an EMBL/GenBank/DDBJ whole genome shotgun (WGS) entry which is preliminary data.</text>
</comment>
<evidence type="ECO:0000256" key="1">
    <source>
        <dbReference type="SAM" id="Coils"/>
    </source>
</evidence>
<accession>A0A5J4UYZ0</accession>
<sequence>MGNACSADEVVQQHPEYQQYFEEYNRAKENEQRLSEENEDLKNKLKIKVRQVLKMSDDHRAQITKAETMLDQTMAALQAKTVSLTEETEKAKLLDEDLTELEGIYNQTLKECENYQNQCNNQKTELEKINQELDSKKDLLTIAQDDSRKKADEIAQLERQIANEQQRNQLQFETLKETSEIKNLTLTAERDNLQQEVKNLQNRLFEQQKQQDFEKIQKEERENQHKIELQEKDRQFDQELKQEKEKHKNEKEKKKIEREEERIKEKQEFEEELNREKQLNEDRIQEEKQKQNELIQRIKEHELKYQDLQQQLSDVKSNLASTQEELDLTKKDKKRIEHKLLQKVELLNQRDEALSKANEWVEDLVRTHEKGKSDREDDRGEKNRAQLELKITLERLKSVQNELNLTKDEKDKILADLDESVRKANDFERKIDILEEQGQKDNKDRDKMIEQIEQLQLRLKKYESDLQRLQSIEKLHEANEKELKRRQEREQEMLEEITQTKSELIRLTDVEQEQQAVQQQLDGA</sequence>
<proteinExistence type="predicted"/>
<organism evidence="3 4">
    <name type="scientific">Streblomastix strix</name>
    <dbReference type="NCBI Taxonomy" id="222440"/>
    <lineage>
        <taxon>Eukaryota</taxon>
        <taxon>Metamonada</taxon>
        <taxon>Preaxostyla</taxon>
        <taxon>Oxymonadida</taxon>
        <taxon>Streblomastigidae</taxon>
        <taxon>Streblomastix</taxon>
    </lineage>
</organism>
<keyword evidence="1" id="KW-0175">Coiled coil</keyword>
<feature type="non-terminal residue" evidence="3">
    <location>
        <position position="524"/>
    </location>
</feature>
<dbReference type="EMBL" id="SNRW01011231">
    <property type="protein sequence ID" value="KAA6375434.1"/>
    <property type="molecule type" value="Genomic_DNA"/>
</dbReference>
<reference evidence="3 4" key="1">
    <citation type="submission" date="2019-03" db="EMBL/GenBank/DDBJ databases">
        <title>Single cell metagenomics reveals metabolic interactions within the superorganism composed of flagellate Streblomastix strix and complex community of Bacteroidetes bacteria on its surface.</title>
        <authorList>
            <person name="Treitli S.C."/>
            <person name="Kolisko M."/>
            <person name="Husnik F."/>
            <person name="Keeling P."/>
            <person name="Hampl V."/>
        </authorList>
    </citation>
    <scope>NUCLEOTIDE SEQUENCE [LARGE SCALE GENOMIC DNA]</scope>
    <source>
        <strain evidence="3">ST1C</strain>
    </source>
</reference>
<dbReference type="AlphaFoldDB" id="A0A5J4UYZ0"/>
<evidence type="ECO:0000313" key="4">
    <source>
        <dbReference type="Proteomes" id="UP000324800"/>
    </source>
</evidence>
<protein>
    <submittedName>
        <fullName evidence="3">Uncharacterized protein</fullName>
    </submittedName>
</protein>
<feature type="region of interest" description="Disordered" evidence="2">
    <location>
        <begin position="220"/>
        <end position="286"/>
    </location>
</feature>
<feature type="region of interest" description="Disordered" evidence="2">
    <location>
        <begin position="365"/>
        <end position="384"/>
    </location>
</feature>
<evidence type="ECO:0000313" key="3">
    <source>
        <dbReference type="EMBL" id="KAA6375434.1"/>
    </source>
</evidence>
<dbReference type="Proteomes" id="UP000324800">
    <property type="component" value="Unassembled WGS sequence"/>
</dbReference>
<feature type="coiled-coil region" evidence="1">
    <location>
        <begin position="17"/>
        <end position="51"/>
    </location>
</feature>
<name>A0A5J4UYZ0_9EUKA</name>
<evidence type="ECO:0000256" key="2">
    <source>
        <dbReference type="SAM" id="MobiDB-lite"/>
    </source>
</evidence>
<gene>
    <name evidence="3" type="ORF">EZS28_029038</name>
</gene>